<sequence length="112" mass="12982">MEENSIVSIYPTENYGTLSIVRYENITVPENATPALLAEIQGLPPDAVNFLIMPKSTHTEYYQEYKRANAQWVVKAFRQQEELLVITIHCNIPQWGEQRNAFLKTMHSFTLH</sequence>
<proteinExistence type="predicted"/>
<protein>
    <submittedName>
        <fullName evidence="1">Uncharacterized protein</fullName>
    </submittedName>
</protein>
<evidence type="ECO:0000313" key="1">
    <source>
        <dbReference type="EMBL" id="GGH64926.1"/>
    </source>
</evidence>
<dbReference type="RefSeq" id="WP_188951648.1">
    <property type="nucleotide sequence ID" value="NZ_BMIB01000002.1"/>
</dbReference>
<reference evidence="1" key="2">
    <citation type="submission" date="2020-09" db="EMBL/GenBank/DDBJ databases">
        <authorList>
            <person name="Sun Q."/>
            <person name="Zhou Y."/>
        </authorList>
    </citation>
    <scope>NUCLEOTIDE SEQUENCE</scope>
    <source>
        <strain evidence="1">CGMCC 1.15290</strain>
    </source>
</reference>
<dbReference type="AlphaFoldDB" id="A0A917IVK9"/>
<reference evidence="1" key="1">
    <citation type="journal article" date="2014" name="Int. J. Syst. Evol. Microbiol.">
        <title>Complete genome sequence of Corynebacterium casei LMG S-19264T (=DSM 44701T), isolated from a smear-ripened cheese.</title>
        <authorList>
            <consortium name="US DOE Joint Genome Institute (JGI-PGF)"/>
            <person name="Walter F."/>
            <person name="Albersmeier A."/>
            <person name="Kalinowski J."/>
            <person name="Ruckert C."/>
        </authorList>
    </citation>
    <scope>NUCLEOTIDE SEQUENCE</scope>
    <source>
        <strain evidence="1">CGMCC 1.15290</strain>
    </source>
</reference>
<keyword evidence="2" id="KW-1185">Reference proteome</keyword>
<accession>A0A917IVK9</accession>
<dbReference type="EMBL" id="BMIB01000002">
    <property type="protein sequence ID" value="GGH64926.1"/>
    <property type="molecule type" value="Genomic_DNA"/>
</dbReference>
<name>A0A917IVK9_9BACT</name>
<gene>
    <name evidence="1" type="ORF">GCM10011379_17510</name>
</gene>
<dbReference type="Proteomes" id="UP000627292">
    <property type="component" value="Unassembled WGS sequence"/>
</dbReference>
<evidence type="ECO:0000313" key="2">
    <source>
        <dbReference type="Proteomes" id="UP000627292"/>
    </source>
</evidence>
<organism evidence="1 2">
    <name type="scientific">Filimonas zeae</name>
    <dbReference type="NCBI Taxonomy" id="1737353"/>
    <lineage>
        <taxon>Bacteria</taxon>
        <taxon>Pseudomonadati</taxon>
        <taxon>Bacteroidota</taxon>
        <taxon>Chitinophagia</taxon>
        <taxon>Chitinophagales</taxon>
        <taxon>Chitinophagaceae</taxon>
        <taxon>Filimonas</taxon>
    </lineage>
</organism>
<comment type="caution">
    <text evidence="1">The sequence shown here is derived from an EMBL/GenBank/DDBJ whole genome shotgun (WGS) entry which is preliminary data.</text>
</comment>